<dbReference type="Proteomes" id="UP000821865">
    <property type="component" value="Chromosome 5"/>
</dbReference>
<comment type="caution">
    <text evidence="1">The sequence shown here is derived from an EMBL/GenBank/DDBJ whole genome shotgun (WGS) entry which is preliminary data.</text>
</comment>
<accession>A0ACB8CPJ6</accession>
<evidence type="ECO:0000313" key="2">
    <source>
        <dbReference type="Proteomes" id="UP000821865"/>
    </source>
</evidence>
<keyword evidence="2" id="KW-1185">Reference proteome</keyword>
<sequence>MTKCRGCGLSNSPNDHTCKPTCRLCGKEHFTGDSRCKEIYRIPYTVKRRQWENYRQAEANILKAQEPAKQVTFQHTSLWDRHRSGSRQRQHRDRSSSFPSLESTTHRGWSRTPSRRRHGQPALIQQPRASSTPPRQPPGPPPSPPVQQEHQLPVIDWDSFRTHRKEQATPPAITDIKAWTAEIVKQVTDATQTVEVEDTVPHCDRYYPHLWERKKSLEALLATRKWDRDIRRRLARAHTNIENYAIELTRQSWHNICDQMNKTPNARNTWNLLRHLKDPAGGVLRVRQQLERIFHQYPGTPDELKQELIDTYIRPEPATSLPPYQGSANPGLDTPIAISEMHSEHHAERRVDRARPFEKRFSGRPDVTYTDASYHPWKPAMVAAALAPHPHESLSGYVQLHTLARDLSCRAECRIHRPDSPDTTISHNSLLTTYTDILQYYRLGRCIYPPAHPPATLIHMARTCTHYNTYNANTPESWESLLRTSEPADQRRLIQRAVEPAESQEIPADLL</sequence>
<gene>
    <name evidence="1" type="ORF">HPB49_003980</name>
</gene>
<organism evidence="1 2">
    <name type="scientific">Dermacentor silvarum</name>
    <name type="common">Tick</name>
    <dbReference type="NCBI Taxonomy" id="543639"/>
    <lineage>
        <taxon>Eukaryota</taxon>
        <taxon>Metazoa</taxon>
        <taxon>Ecdysozoa</taxon>
        <taxon>Arthropoda</taxon>
        <taxon>Chelicerata</taxon>
        <taxon>Arachnida</taxon>
        <taxon>Acari</taxon>
        <taxon>Parasitiformes</taxon>
        <taxon>Ixodida</taxon>
        <taxon>Ixodoidea</taxon>
        <taxon>Ixodidae</taxon>
        <taxon>Rhipicephalinae</taxon>
        <taxon>Dermacentor</taxon>
    </lineage>
</organism>
<protein>
    <submittedName>
        <fullName evidence="1">Uncharacterized protein</fullName>
    </submittedName>
</protein>
<dbReference type="EMBL" id="CM023474">
    <property type="protein sequence ID" value="KAH7948991.1"/>
    <property type="molecule type" value="Genomic_DNA"/>
</dbReference>
<reference evidence="1" key="1">
    <citation type="submission" date="2020-05" db="EMBL/GenBank/DDBJ databases">
        <title>Large-scale comparative analyses of tick genomes elucidate their genetic diversity and vector capacities.</title>
        <authorList>
            <person name="Jia N."/>
            <person name="Wang J."/>
            <person name="Shi W."/>
            <person name="Du L."/>
            <person name="Sun Y."/>
            <person name="Zhan W."/>
            <person name="Jiang J."/>
            <person name="Wang Q."/>
            <person name="Zhang B."/>
            <person name="Ji P."/>
            <person name="Sakyi L.B."/>
            <person name="Cui X."/>
            <person name="Yuan T."/>
            <person name="Jiang B."/>
            <person name="Yang W."/>
            <person name="Lam T.T.-Y."/>
            <person name="Chang Q."/>
            <person name="Ding S."/>
            <person name="Wang X."/>
            <person name="Zhu J."/>
            <person name="Ruan X."/>
            <person name="Zhao L."/>
            <person name="Wei J."/>
            <person name="Que T."/>
            <person name="Du C."/>
            <person name="Cheng J."/>
            <person name="Dai P."/>
            <person name="Han X."/>
            <person name="Huang E."/>
            <person name="Gao Y."/>
            <person name="Liu J."/>
            <person name="Shao H."/>
            <person name="Ye R."/>
            <person name="Li L."/>
            <person name="Wei W."/>
            <person name="Wang X."/>
            <person name="Wang C."/>
            <person name="Yang T."/>
            <person name="Huo Q."/>
            <person name="Li W."/>
            <person name="Guo W."/>
            <person name="Chen H."/>
            <person name="Zhou L."/>
            <person name="Ni X."/>
            <person name="Tian J."/>
            <person name="Zhou Y."/>
            <person name="Sheng Y."/>
            <person name="Liu T."/>
            <person name="Pan Y."/>
            <person name="Xia L."/>
            <person name="Li J."/>
            <person name="Zhao F."/>
            <person name="Cao W."/>
        </authorList>
    </citation>
    <scope>NUCLEOTIDE SEQUENCE</scope>
    <source>
        <strain evidence="1">Dsil-2018</strain>
    </source>
</reference>
<evidence type="ECO:0000313" key="1">
    <source>
        <dbReference type="EMBL" id="KAH7948991.1"/>
    </source>
</evidence>
<name>A0ACB8CPJ6_DERSI</name>
<proteinExistence type="predicted"/>